<comment type="similarity">
    <text evidence="7">Belongs to the binding-protein-dependent transport system permease family.</text>
</comment>
<name>A0ABW0R438_9BACL</name>
<dbReference type="InterPro" id="IPR035906">
    <property type="entry name" value="MetI-like_sf"/>
</dbReference>
<dbReference type="SUPFAM" id="SSF161098">
    <property type="entry name" value="MetI-like"/>
    <property type="match status" value="1"/>
</dbReference>
<evidence type="ECO:0000313" key="10">
    <source>
        <dbReference type="Proteomes" id="UP001596108"/>
    </source>
</evidence>
<dbReference type="Pfam" id="PF00528">
    <property type="entry name" value="BPD_transp_1"/>
    <property type="match status" value="1"/>
</dbReference>
<feature type="transmembrane region" description="Helical" evidence="7">
    <location>
        <begin position="76"/>
        <end position="97"/>
    </location>
</feature>
<evidence type="ECO:0000256" key="7">
    <source>
        <dbReference type="RuleBase" id="RU363032"/>
    </source>
</evidence>
<dbReference type="InterPro" id="IPR000515">
    <property type="entry name" value="MetI-like"/>
</dbReference>
<dbReference type="PANTHER" id="PTHR30193:SF44">
    <property type="entry name" value="LACTOSE TRANSPORT SYSTEM PERMEASE PROTEIN LACF"/>
    <property type="match status" value="1"/>
</dbReference>
<feature type="transmembrane region" description="Helical" evidence="7">
    <location>
        <begin position="12"/>
        <end position="39"/>
    </location>
</feature>
<comment type="subcellular location">
    <subcellularLocation>
        <location evidence="1 7">Cell membrane</location>
        <topology evidence="1 7">Multi-pass membrane protein</topology>
    </subcellularLocation>
</comment>
<reference evidence="10" key="1">
    <citation type="journal article" date="2019" name="Int. J. Syst. Evol. Microbiol.">
        <title>The Global Catalogue of Microorganisms (GCM) 10K type strain sequencing project: providing services to taxonomists for standard genome sequencing and annotation.</title>
        <authorList>
            <consortium name="The Broad Institute Genomics Platform"/>
            <consortium name="The Broad Institute Genome Sequencing Center for Infectious Disease"/>
            <person name="Wu L."/>
            <person name="Ma J."/>
        </authorList>
    </citation>
    <scope>NUCLEOTIDE SEQUENCE [LARGE SCALE GENOMIC DNA]</scope>
    <source>
        <strain evidence="10">CGMCC 1.18578</strain>
    </source>
</reference>
<keyword evidence="6 7" id="KW-0472">Membrane</keyword>
<dbReference type="EMBL" id="JBHSNC010000052">
    <property type="protein sequence ID" value="MFC5531244.1"/>
    <property type="molecule type" value="Genomic_DNA"/>
</dbReference>
<dbReference type="Gene3D" id="1.10.3720.10">
    <property type="entry name" value="MetI-like"/>
    <property type="match status" value="1"/>
</dbReference>
<dbReference type="Proteomes" id="UP001596108">
    <property type="component" value="Unassembled WGS sequence"/>
</dbReference>
<keyword evidence="5 7" id="KW-1133">Transmembrane helix</keyword>
<feature type="transmembrane region" description="Helical" evidence="7">
    <location>
        <begin position="174"/>
        <end position="193"/>
    </location>
</feature>
<dbReference type="CDD" id="cd06261">
    <property type="entry name" value="TM_PBP2"/>
    <property type="match status" value="1"/>
</dbReference>
<evidence type="ECO:0000259" key="8">
    <source>
        <dbReference type="PROSITE" id="PS50928"/>
    </source>
</evidence>
<organism evidence="9 10">
    <name type="scientific">Cohnella yongneupensis</name>
    <dbReference type="NCBI Taxonomy" id="425006"/>
    <lineage>
        <taxon>Bacteria</taxon>
        <taxon>Bacillati</taxon>
        <taxon>Bacillota</taxon>
        <taxon>Bacilli</taxon>
        <taxon>Bacillales</taxon>
        <taxon>Paenibacillaceae</taxon>
        <taxon>Cohnella</taxon>
    </lineage>
</organism>
<feature type="transmembrane region" description="Helical" evidence="7">
    <location>
        <begin position="109"/>
        <end position="132"/>
    </location>
</feature>
<dbReference type="PANTHER" id="PTHR30193">
    <property type="entry name" value="ABC TRANSPORTER PERMEASE PROTEIN"/>
    <property type="match status" value="1"/>
</dbReference>
<keyword evidence="10" id="KW-1185">Reference proteome</keyword>
<evidence type="ECO:0000256" key="2">
    <source>
        <dbReference type="ARBA" id="ARBA00022448"/>
    </source>
</evidence>
<sequence>MNRYRSLVRFRMLYLMMIPTIVLVIINNYLPMFGIVIAFKKINYEQGILGSPWVGFENFKFLFATTDAWNITRNTIMYNAVFIITNLVLAIAFAIMLNEIRSRTLAKFFQSAMFLPYFLSAVVISYLVFAMLGEEHGFVNNVLLKGLGIDPISWYAKPEAWPILLPIINAWKNVGYFSVVYLAAIVGIDDEYYEAALIDGASKWKQITRITLPLLMPIIVIMTLLQIGRIFYADFGLFFQVTLDTGALYSTTNVIDTYVYRSFMVMGDIGMSSAAGLYQSAVGLILVFGSNYIVKKINSDNALF</sequence>
<keyword evidence="4 7" id="KW-0812">Transmembrane</keyword>
<evidence type="ECO:0000256" key="1">
    <source>
        <dbReference type="ARBA" id="ARBA00004651"/>
    </source>
</evidence>
<evidence type="ECO:0000313" key="9">
    <source>
        <dbReference type="EMBL" id="MFC5531244.1"/>
    </source>
</evidence>
<feature type="transmembrane region" description="Helical" evidence="7">
    <location>
        <begin position="276"/>
        <end position="294"/>
    </location>
</feature>
<evidence type="ECO:0000256" key="3">
    <source>
        <dbReference type="ARBA" id="ARBA00022475"/>
    </source>
</evidence>
<evidence type="ECO:0000256" key="4">
    <source>
        <dbReference type="ARBA" id="ARBA00022692"/>
    </source>
</evidence>
<feature type="transmembrane region" description="Helical" evidence="7">
    <location>
        <begin position="214"/>
        <end position="232"/>
    </location>
</feature>
<protein>
    <submittedName>
        <fullName evidence="9">ABC transporter permease</fullName>
    </submittedName>
</protein>
<keyword evidence="3" id="KW-1003">Cell membrane</keyword>
<comment type="caution">
    <text evidence="9">The sequence shown here is derived from an EMBL/GenBank/DDBJ whole genome shotgun (WGS) entry which is preliminary data.</text>
</comment>
<dbReference type="InterPro" id="IPR051393">
    <property type="entry name" value="ABC_transporter_permease"/>
</dbReference>
<gene>
    <name evidence="9" type="ORF">ACFPQ4_17635</name>
</gene>
<accession>A0ABW0R438</accession>
<dbReference type="RefSeq" id="WP_378113198.1">
    <property type="nucleotide sequence ID" value="NZ_JBHSNC010000052.1"/>
</dbReference>
<feature type="domain" description="ABC transmembrane type-1" evidence="8">
    <location>
        <begin position="72"/>
        <end position="290"/>
    </location>
</feature>
<dbReference type="PROSITE" id="PS50928">
    <property type="entry name" value="ABC_TM1"/>
    <property type="match status" value="1"/>
</dbReference>
<proteinExistence type="inferred from homology"/>
<evidence type="ECO:0000256" key="5">
    <source>
        <dbReference type="ARBA" id="ARBA00022989"/>
    </source>
</evidence>
<keyword evidence="2 7" id="KW-0813">Transport</keyword>
<evidence type="ECO:0000256" key="6">
    <source>
        <dbReference type="ARBA" id="ARBA00023136"/>
    </source>
</evidence>